<keyword evidence="1" id="KW-0472">Membrane</keyword>
<keyword evidence="1" id="KW-1133">Transmembrane helix</keyword>
<reference evidence="2" key="1">
    <citation type="submission" date="2019-11" db="EMBL/GenBank/DDBJ databases">
        <authorList>
            <person name="Feng L."/>
        </authorList>
    </citation>
    <scope>NUCLEOTIDE SEQUENCE</scope>
    <source>
        <strain evidence="2">AundefinedLFYP135</strain>
    </source>
</reference>
<keyword evidence="1" id="KW-0812">Transmembrane</keyword>
<sequence length="241" mass="25841">MTPEYNSMANSLVMWLACAPGVLIVLYQSWLFFRRSIKDAPRVGLTDKQVKAAIRSATVTSVGPCFVMLTAMLSLMLYVGAPLAWLRVDFIGSVSYELQGANFTADGMGIELGSSAMNADFLATAAIVMSAGCIGWVIFAALFSDKMDKVNSVMAGGNAALVPVLGTGALIGVYSSMTLDKIYPMKNQVVAVFSSALVMAFITKYNKKANKQWLKEWGLTICMVFGMICATVTEGMGFLPA</sequence>
<evidence type="ECO:0000256" key="1">
    <source>
        <dbReference type="SAM" id="Phobius"/>
    </source>
</evidence>
<proteinExistence type="predicted"/>
<organism evidence="2">
    <name type="scientific">uncultured Anaerotruncus sp</name>
    <dbReference type="NCBI Taxonomy" id="905011"/>
    <lineage>
        <taxon>Bacteria</taxon>
        <taxon>Bacillati</taxon>
        <taxon>Bacillota</taxon>
        <taxon>Clostridia</taxon>
        <taxon>Eubacteriales</taxon>
        <taxon>Oscillospiraceae</taxon>
        <taxon>Anaerotruncus</taxon>
        <taxon>environmental samples</taxon>
    </lineage>
</organism>
<feature type="transmembrane region" description="Helical" evidence="1">
    <location>
        <begin position="155"/>
        <end position="177"/>
    </location>
</feature>
<dbReference type="EMBL" id="CACRSL010000005">
    <property type="protein sequence ID" value="VYT26682.1"/>
    <property type="molecule type" value="Genomic_DNA"/>
</dbReference>
<feature type="transmembrane region" description="Helical" evidence="1">
    <location>
        <begin position="121"/>
        <end position="143"/>
    </location>
</feature>
<evidence type="ECO:0008006" key="3">
    <source>
        <dbReference type="Google" id="ProtNLM"/>
    </source>
</evidence>
<accession>A0A6N2VCM3</accession>
<dbReference type="AlphaFoldDB" id="A0A6N2VCM3"/>
<dbReference type="InterPro" id="IPR032479">
    <property type="entry name" value="DUF5058"/>
</dbReference>
<name>A0A6N2VCM3_9FIRM</name>
<feature type="transmembrane region" description="Helical" evidence="1">
    <location>
        <begin position="54"/>
        <end position="79"/>
    </location>
</feature>
<evidence type="ECO:0000313" key="2">
    <source>
        <dbReference type="EMBL" id="VYT26682.1"/>
    </source>
</evidence>
<feature type="transmembrane region" description="Helical" evidence="1">
    <location>
        <begin position="189"/>
        <end position="205"/>
    </location>
</feature>
<feature type="transmembrane region" description="Helical" evidence="1">
    <location>
        <begin position="12"/>
        <end position="33"/>
    </location>
</feature>
<protein>
    <recommendedName>
        <fullName evidence="3">DUF5058 domain-containing protein</fullName>
    </recommendedName>
</protein>
<feature type="transmembrane region" description="Helical" evidence="1">
    <location>
        <begin position="217"/>
        <end position="239"/>
    </location>
</feature>
<gene>
    <name evidence="2" type="ORF">AULFYP135_02371</name>
</gene>
<dbReference type="Pfam" id="PF16481">
    <property type="entry name" value="DUF5058"/>
    <property type="match status" value="1"/>
</dbReference>